<dbReference type="AlphaFoldDB" id="A0A382P914"/>
<accession>A0A382P914</accession>
<evidence type="ECO:0000313" key="2">
    <source>
        <dbReference type="EMBL" id="SVC68402.1"/>
    </source>
</evidence>
<dbReference type="InterPro" id="IPR010985">
    <property type="entry name" value="Ribbon_hlx_hlx"/>
</dbReference>
<proteinExistence type="predicted"/>
<name>A0A382P914_9ZZZZ</name>
<organism evidence="2">
    <name type="scientific">marine metagenome</name>
    <dbReference type="NCBI Taxonomy" id="408172"/>
    <lineage>
        <taxon>unclassified sequences</taxon>
        <taxon>metagenomes</taxon>
        <taxon>ecological metagenomes</taxon>
    </lineage>
</organism>
<gene>
    <name evidence="2" type="ORF">METZ01_LOCUS321256</name>
</gene>
<dbReference type="EMBL" id="UINC01104897">
    <property type="protein sequence ID" value="SVC68402.1"/>
    <property type="molecule type" value="Genomic_DNA"/>
</dbReference>
<evidence type="ECO:0000259" key="1">
    <source>
        <dbReference type="Pfam" id="PF22513"/>
    </source>
</evidence>
<protein>
    <recommendedName>
        <fullName evidence="1">Antitoxin FitA-like ribbon-helix-helix domain-containing protein</fullName>
    </recommendedName>
</protein>
<feature type="domain" description="Antitoxin FitA-like ribbon-helix-helix" evidence="1">
    <location>
        <begin position="3"/>
        <end position="37"/>
    </location>
</feature>
<dbReference type="InterPro" id="IPR053853">
    <property type="entry name" value="FitA-like_RHH"/>
</dbReference>
<sequence length="83" mass="9297">MSSLQVRELPENIYSLLKRRAEAEHRSIAQEAIALLAKGLDTSISPKVRRTKLLQKIAEESGLSGGTVSKLDPVELIREDRER</sequence>
<dbReference type="GO" id="GO:0006355">
    <property type="term" value="P:regulation of DNA-templated transcription"/>
    <property type="evidence" value="ECO:0007669"/>
    <property type="project" value="InterPro"/>
</dbReference>
<reference evidence="2" key="1">
    <citation type="submission" date="2018-05" db="EMBL/GenBank/DDBJ databases">
        <authorList>
            <person name="Lanie J.A."/>
            <person name="Ng W.-L."/>
            <person name="Kazmierczak K.M."/>
            <person name="Andrzejewski T.M."/>
            <person name="Davidsen T.M."/>
            <person name="Wayne K.J."/>
            <person name="Tettelin H."/>
            <person name="Glass J.I."/>
            <person name="Rusch D."/>
            <person name="Podicherti R."/>
            <person name="Tsui H.-C.T."/>
            <person name="Winkler M.E."/>
        </authorList>
    </citation>
    <scope>NUCLEOTIDE SEQUENCE</scope>
</reference>
<dbReference type="SUPFAM" id="SSF47598">
    <property type="entry name" value="Ribbon-helix-helix"/>
    <property type="match status" value="1"/>
</dbReference>
<dbReference type="Pfam" id="PF22513">
    <property type="entry name" value="FitA-like_RHH"/>
    <property type="match status" value="1"/>
</dbReference>